<accession>A0ABZ2RCH8</accession>
<proteinExistence type="predicted"/>
<dbReference type="EMBL" id="CP148074">
    <property type="protein sequence ID" value="WXL24751.1"/>
    <property type="molecule type" value="Genomic_DNA"/>
</dbReference>
<reference evidence="2 3" key="1">
    <citation type="submission" date="2024-03" db="EMBL/GenBank/DDBJ databases">
        <title>Complete genome of BD2.</title>
        <authorList>
            <person name="Cao G."/>
        </authorList>
    </citation>
    <scope>NUCLEOTIDE SEQUENCE [LARGE SCALE GENOMIC DNA]</scope>
    <source>
        <strain evidence="2 3">BD2</strain>
    </source>
</reference>
<feature type="domain" description="DUF4123" evidence="1">
    <location>
        <begin position="34"/>
        <end position="141"/>
    </location>
</feature>
<dbReference type="InterPro" id="IPR025391">
    <property type="entry name" value="DUF4123"/>
</dbReference>
<evidence type="ECO:0000313" key="3">
    <source>
        <dbReference type="Proteomes" id="UP001476583"/>
    </source>
</evidence>
<dbReference type="Pfam" id="PF13503">
    <property type="entry name" value="DUF4123"/>
    <property type="match status" value="1"/>
</dbReference>
<keyword evidence="3" id="KW-1185">Reference proteome</keyword>
<organism evidence="2 3">
    <name type="scientific">Ectopseudomonas mendocina</name>
    <name type="common">Pseudomonas mendocina</name>
    <dbReference type="NCBI Taxonomy" id="300"/>
    <lineage>
        <taxon>Bacteria</taxon>
        <taxon>Pseudomonadati</taxon>
        <taxon>Pseudomonadota</taxon>
        <taxon>Gammaproteobacteria</taxon>
        <taxon>Pseudomonadales</taxon>
        <taxon>Pseudomonadaceae</taxon>
        <taxon>Ectopseudomonas</taxon>
    </lineage>
</organism>
<name>A0ABZ2RCH8_ECTME</name>
<dbReference type="Proteomes" id="UP001476583">
    <property type="component" value="Chromosome"/>
</dbReference>
<evidence type="ECO:0000259" key="1">
    <source>
        <dbReference type="Pfam" id="PF13503"/>
    </source>
</evidence>
<protein>
    <submittedName>
        <fullName evidence="2">DUF4123 domain-containing protein</fullName>
    </submittedName>
</protein>
<sequence length="281" mass="31562">MHEGLNEFLQALERADTQIVSGQSVKGERHTLFIIDQQAVPDIQVQIYKSGEDGAPTQLYRGSQFEHLADIGPLCFRAKAGSALQHLGEKLCQEHKGGIGLITTDYQAAVKHARDLLVVNDGSGGQSLITYYKRDMWAALALTANDGLYGSWQSVFSPAPMHIGNKTGCWLNWMPNSEEGPRSNRYNMPANTNAFHRNIRWVYWVDEHFELFNKPETAQLPALIDNLELLVDHGIYEGRWIVRLAGLASRFDLSRQPAVMTILRSDARPFNKVDELEALTL</sequence>
<evidence type="ECO:0000313" key="2">
    <source>
        <dbReference type="EMBL" id="WXL24751.1"/>
    </source>
</evidence>
<gene>
    <name evidence="2" type="ORF">WG219_15730</name>
</gene>